<feature type="compositionally biased region" description="Low complexity" evidence="1">
    <location>
        <begin position="21"/>
        <end position="51"/>
    </location>
</feature>
<dbReference type="AlphaFoldDB" id="A0A370HAI8"/>
<gene>
    <name evidence="2" type="ORF">DFR68_10272</name>
</gene>
<reference evidence="2 3" key="1">
    <citation type="submission" date="2018-07" db="EMBL/GenBank/DDBJ databases">
        <title>Genomic Encyclopedia of Type Strains, Phase IV (KMG-IV): sequencing the most valuable type-strain genomes for metagenomic binning, comparative biology and taxonomic classification.</title>
        <authorList>
            <person name="Goeker M."/>
        </authorList>
    </citation>
    <scope>NUCLEOTIDE SEQUENCE [LARGE SCALE GENOMIC DNA]</scope>
    <source>
        <strain evidence="2 3">DSM 44952</strain>
    </source>
</reference>
<evidence type="ECO:0000313" key="2">
    <source>
        <dbReference type="EMBL" id="RDI53952.1"/>
    </source>
</evidence>
<name>A0A370HAI8_9NOCA</name>
<organism evidence="2 3">
    <name type="scientific">Nocardia mexicana</name>
    <dbReference type="NCBI Taxonomy" id="279262"/>
    <lineage>
        <taxon>Bacteria</taxon>
        <taxon>Bacillati</taxon>
        <taxon>Actinomycetota</taxon>
        <taxon>Actinomycetes</taxon>
        <taxon>Mycobacteriales</taxon>
        <taxon>Nocardiaceae</taxon>
        <taxon>Nocardia</taxon>
    </lineage>
</organism>
<accession>A0A370HAI8</accession>
<feature type="compositionally biased region" description="Basic and acidic residues" evidence="1">
    <location>
        <begin position="53"/>
        <end position="64"/>
    </location>
</feature>
<keyword evidence="3" id="KW-1185">Reference proteome</keyword>
<protein>
    <submittedName>
        <fullName evidence="2">Uncharacterized protein</fullName>
    </submittedName>
</protein>
<dbReference type="SUPFAM" id="SSF48371">
    <property type="entry name" value="ARM repeat"/>
    <property type="match status" value="1"/>
</dbReference>
<dbReference type="RefSeq" id="WP_157123870.1">
    <property type="nucleotide sequence ID" value="NZ_QQAZ01000002.1"/>
</dbReference>
<comment type="caution">
    <text evidence="2">The sequence shown here is derived from an EMBL/GenBank/DDBJ whole genome shotgun (WGS) entry which is preliminary data.</text>
</comment>
<dbReference type="STRING" id="1210089.GCA_001613165_01721"/>
<sequence length="744" mass="83150">MSESKPEEPSPDGPDSREPVVAEPVAADPVAADPAAADPVATDPTADPTTESNDPRERAADPARRRQSRTAADALSDALTSLQGLSVSAHTVILGDASVGTLVGRDQHRSSSGSGLVPSGPVSSKLLEHLENTFVPPPRFEEVRHRLGAQPLLLLRAPRGWGRTAAALRALTEECAAGVHKLNPDVRLRSLEIEFTPKTGYLLESLGFEQARALYLFHLEELSRTLTEHSCRMIVVLDGTAELSADADPFLLEGGEPADAKDLVRRHLLVHLPYEQAEELLERTEVAPLLAYAAQDRLPARDLALLAAELADVVAGRLDIANVVNRHSASADSRFRQWFDDELDTEARAFAIALAVFNRMPLHIVSRASRMLALRIAEEEASDDDDEDTPARPVFGVRSTEMLRKVQAELYQSTEDTEFGRIRVQAARFVDDRYPRRILEHVWQEYHDAHELVREWLRELGNDPDLWVCTHVGVAVGLLATFEFEHARQLVIEPWADSGRRHDRLAAIGALQFPSLHPELAPMVTRMLTAWSRKDQPLARRVTAAAALGSTIGQTMPDRAIKMLRRAARSGQWEIQDAVCYSMLQLFKVTELTGRVLTELLQWTESQELNLRGSGFSCVLWFSFDLEVDTPRGALPWPVMIWLADESADHRPDLITLFARLMEAPYYLPAAYREIRRWVRISEKDRQLRGPLGRLLSDLGQAIQDTEILRRYLRDWAAERKGPEHAVKELLTMLDSEDTEDESP</sequence>
<dbReference type="Proteomes" id="UP000255355">
    <property type="component" value="Unassembled WGS sequence"/>
</dbReference>
<dbReference type="InterPro" id="IPR016024">
    <property type="entry name" value="ARM-type_fold"/>
</dbReference>
<evidence type="ECO:0000256" key="1">
    <source>
        <dbReference type="SAM" id="MobiDB-lite"/>
    </source>
</evidence>
<dbReference type="EMBL" id="QQAZ01000002">
    <property type="protein sequence ID" value="RDI53952.1"/>
    <property type="molecule type" value="Genomic_DNA"/>
</dbReference>
<feature type="compositionally biased region" description="Basic and acidic residues" evidence="1">
    <location>
        <begin position="1"/>
        <end position="20"/>
    </location>
</feature>
<proteinExistence type="predicted"/>
<feature type="region of interest" description="Disordered" evidence="1">
    <location>
        <begin position="1"/>
        <end position="72"/>
    </location>
</feature>
<evidence type="ECO:0000313" key="3">
    <source>
        <dbReference type="Proteomes" id="UP000255355"/>
    </source>
</evidence>